<evidence type="ECO:0000259" key="2">
    <source>
        <dbReference type="Pfam" id="PF22041"/>
    </source>
</evidence>
<dbReference type="OrthoDB" id="4951845at2759"/>
<proteinExistence type="predicted"/>
<evidence type="ECO:0000313" key="4">
    <source>
        <dbReference type="Proteomes" id="UP000799771"/>
    </source>
</evidence>
<dbReference type="Pfam" id="PF13409">
    <property type="entry name" value="GST_N_2"/>
    <property type="match status" value="1"/>
</dbReference>
<evidence type="ECO:0000313" key="3">
    <source>
        <dbReference type="EMBL" id="KAF2131525.1"/>
    </source>
</evidence>
<feature type="domain" description="GST N-terminal" evidence="1">
    <location>
        <begin position="18"/>
        <end position="93"/>
    </location>
</feature>
<protein>
    <submittedName>
        <fullName evidence="3">Uncharacterized protein</fullName>
    </submittedName>
</protein>
<organism evidence="3 4">
    <name type="scientific">Dothidotthia symphoricarpi CBS 119687</name>
    <dbReference type="NCBI Taxonomy" id="1392245"/>
    <lineage>
        <taxon>Eukaryota</taxon>
        <taxon>Fungi</taxon>
        <taxon>Dikarya</taxon>
        <taxon>Ascomycota</taxon>
        <taxon>Pezizomycotina</taxon>
        <taxon>Dothideomycetes</taxon>
        <taxon>Pleosporomycetidae</taxon>
        <taxon>Pleosporales</taxon>
        <taxon>Dothidotthiaceae</taxon>
        <taxon>Dothidotthia</taxon>
    </lineage>
</organism>
<accession>A0A6A6AKA1</accession>
<feature type="domain" description="Glutathione S-transferase UstS-like C-terminal" evidence="2">
    <location>
        <begin position="116"/>
        <end position="213"/>
    </location>
</feature>
<dbReference type="RefSeq" id="XP_033525912.1">
    <property type="nucleotide sequence ID" value="XM_033667760.1"/>
</dbReference>
<gene>
    <name evidence="3" type="ORF">P153DRAFT_365107</name>
</gene>
<dbReference type="AlphaFoldDB" id="A0A6A6AKA1"/>
<dbReference type="SUPFAM" id="SSF52833">
    <property type="entry name" value="Thioredoxin-like"/>
    <property type="match status" value="1"/>
</dbReference>
<dbReference type="SUPFAM" id="SSF47616">
    <property type="entry name" value="GST C-terminal domain-like"/>
    <property type="match status" value="1"/>
</dbReference>
<dbReference type="Pfam" id="PF22041">
    <property type="entry name" value="GST_C_7"/>
    <property type="match status" value="1"/>
</dbReference>
<dbReference type="Gene3D" id="3.40.30.10">
    <property type="entry name" value="Glutaredoxin"/>
    <property type="match status" value="1"/>
</dbReference>
<dbReference type="EMBL" id="ML977502">
    <property type="protein sequence ID" value="KAF2131525.1"/>
    <property type="molecule type" value="Genomic_DNA"/>
</dbReference>
<dbReference type="Proteomes" id="UP000799771">
    <property type="component" value="Unassembled WGS sequence"/>
</dbReference>
<dbReference type="InterPro" id="IPR036249">
    <property type="entry name" value="Thioredoxin-like_sf"/>
</dbReference>
<evidence type="ECO:0000259" key="1">
    <source>
        <dbReference type="Pfam" id="PF13409"/>
    </source>
</evidence>
<dbReference type="InterPro" id="IPR004045">
    <property type="entry name" value="Glutathione_S-Trfase_N"/>
</dbReference>
<name>A0A6A6AKA1_9PLEO</name>
<dbReference type="InterPro" id="IPR054416">
    <property type="entry name" value="GST_UstS-like_C"/>
</dbReference>
<sequence>MSPQIILYDVPTRNGVSWSLNPWKTRMVLNYKGIDYRTEWLEFPDLGSRLKSFGIPPNSKEAPEYFRDYTIPAIKYTNGTYAMDSWSIAQDLEVQVSSASLHLDNPIVERIRDHAGKMMETLVVHFVPKIPSVLNGPSAEYIDRAREQDFGAPLKEVEREYATEECWEKAKKPATEAGDWLRKNGGPFFLGETVSYADFIFVSMLHFFKRLDEGIFERYLALDPTFPRVYEACKQWLQKED</sequence>
<dbReference type="Gene3D" id="1.20.1050.10">
    <property type="match status" value="1"/>
</dbReference>
<reference evidence="3" key="1">
    <citation type="journal article" date="2020" name="Stud. Mycol.">
        <title>101 Dothideomycetes genomes: a test case for predicting lifestyles and emergence of pathogens.</title>
        <authorList>
            <person name="Haridas S."/>
            <person name="Albert R."/>
            <person name="Binder M."/>
            <person name="Bloem J."/>
            <person name="Labutti K."/>
            <person name="Salamov A."/>
            <person name="Andreopoulos B."/>
            <person name="Baker S."/>
            <person name="Barry K."/>
            <person name="Bills G."/>
            <person name="Bluhm B."/>
            <person name="Cannon C."/>
            <person name="Castanera R."/>
            <person name="Culley D."/>
            <person name="Daum C."/>
            <person name="Ezra D."/>
            <person name="Gonzalez J."/>
            <person name="Henrissat B."/>
            <person name="Kuo A."/>
            <person name="Liang C."/>
            <person name="Lipzen A."/>
            <person name="Lutzoni F."/>
            <person name="Magnuson J."/>
            <person name="Mondo S."/>
            <person name="Nolan M."/>
            <person name="Ohm R."/>
            <person name="Pangilinan J."/>
            <person name="Park H.-J."/>
            <person name="Ramirez L."/>
            <person name="Alfaro M."/>
            <person name="Sun H."/>
            <person name="Tritt A."/>
            <person name="Yoshinaga Y."/>
            <person name="Zwiers L.-H."/>
            <person name="Turgeon B."/>
            <person name="Goodwin S."/>
            <person name="Spatafora J."/>
            <person name="Crous P."/>
            <person name="Grigoriev I."/>
        </authorList>
    </citation>
    <scope>NUCLEOTIDE SEQUENCE</scope>
    <source>
        <strain evidence="3">CBS 119687</strain>
    </source>
</reference>
<dbReference type="InterPro" id="IPR036282">
    <property type="entry name" value="Glutathione-S-Trfase_C_sf"/>
</dbReference>
<keyword evidence="4" id="KW-1185">Reference proteome</keyword>
<dbReference type="GeneID" id="54408192"/>
<dbReference type="CDD" id="cd00299">
    <property type="entry name" value="GST_C_family"/>
    <property type="match status" value="1"/>
</dbReference>